<dbReference type="SUPFAM" id="SSF52540">
    <property type="entry name" value="P-loop containing nucleoside triphosphate hydrolases"/>
    <property type="match status" value="1"/>
</dbReference>
<proteinExistence type="predicted"/>
<evidence type="ECO:0000259" key="1">
    <source>
        <dbReference type="PROSITE" id="PS51194"/>
    </source>
</evidence>
<keyword evidence="2" id="KW-1185">Reference proteome</keyword>
<dbReference type="WBParaSite" id="GPLIN_001351200">
    <property type="protein sequence ID" value="GPLIN_001351200"/>
    <property type="gene ID" value="GPLIN_001351200"/>
</dbReference>
<dbReference type="InterPro" id="IPR027417">
    <property type="entry name" value="P-loop_NTPase"/>
</dbReference>
<dbReference type="AlphaFoldDB" id="A0A183CKV6"/>
<dbReference type="Gene3D" id="3.40.50.300">
    <property type="entry name" value="P-loop containing nucleotide triphosphate hydrolases"/>
    <property type="match status" value="1"/>
</dbReference>
<dbReference type="Pfam" id="PF00271">
    <property type="entry name" value="Helicase_C"/>
    <property type="match status" value="1"/>
</dbReference>
<sequence length="262" mass="29625">MCMMSSYPRTAAAMAAYPFLTMCPSHRCLMFSATFESGAQKLAIQFFRDNFFFVNIGRLNTATDLIVQEFRKVPKFKKSETLVEFLLGENGDGRRELERTPEGEYWKTQKTLVFVERKRSSDMLAIALRQNNIRALSINSDRTLKQRLGAAEDFASGKIFVLVATDVAARGLNFPGVETVINFDLPEQDAHERALFKYIHRIGRTGRVGNAGHAISYFDPHSPKDVQNAGEYVETLKTTGHEVPDFLLEIVQEQKNERSLCG</sequence>
<dbReference type="Proteomes" id="UP000050741">
    <property type="component" value="Unassembled WGS sequence"/>
</dbReference>
<reference evidence="2" key="1">
    <citation type="submission" date="2014-05" db="EMBL/GenBank/DDBJ databases">
        <title>The genome and life-stage specific transcriptomes of Globodera pallida elucidate key aspects of plant parasitism by a cyst nematode.</title>
        <authorList>
            <person name="Cotton J.A."/>
            <person name="Lilley C.J."/>
            <person name="Jones L.M."/>
            <person name="Kikuchi T."/>
            <person name="Reid A.J."/>
            <person name="Thorpe P."/>
            <person name="Tsai I.J."/>
            <person name="Beasley H."/>
            <person name="Blok V."/>
            <person name="Cock P.J.A."/>
            <person name="Van den Akker S.E."/>
            <person name="Holroyd N."/>
            <person name="Hunt M."/>
            <person name="Mantelin S."/>
            <person name="Naghra H."/>
            <person name="Pain A."/>
            <person name="Palomares-Rius J.E."/>
            <person name="Zarowiecki M."/>
            <person name="Berriman M."/>
            <person name="Jones J.T."/>
            <person name="Urwin P.E."/>
        </authorList>
    </citation>
    <scope>NUCLEOTIDE SEQUENCE [LARGE SCALE GENOMIC DNA]</scope>
    <source>
        <strain evidence="2">Lindley</strain>
    </source>
</reference>
<dbReference type="InterPro" id="IPR001650">
    <property type="entry name" value="Helicase_C-like"/>
</dbReference>
<accession>A0A183CKV6</accession>
<dbReference type="SMART" id="SM00490">
    <property type="entry name" value="HELICc"/>
    <property type="match status" value="1"/>
</dbReference>
<dbReference type="PANTHER" id="PTHR47958">
    <property type="entry name" value="ATP-DEPENDENT RNA HELICASE DBP3"/>
    <property type="match status" value="1"/>
</dbReference>
<evidence type="ECO:0000313" key="3">
    <source>
        <dbReference type="WBParaSite" id="GPLIN_001351200"/>
    </source>
</evidence>
<name>A0A183CKV6_GLOPA</name>
<protein>
    <submittedName>
        <fullName evidence="3">Helicase C-terminal domain-containing protein</fullName>
    </submittedName>
</protein>
<feature type="domain" description="Helicase C-terminal" evidence="1">
    <location>
        <begin position="100"/>
        <end position="251"/>
    </location>
</feature>
<dbReference type="PROSITE" id="PS51194">
    <property type="entry name" value="HELICASE_CTER"/>
    <property type="match status" value="1"/>
</dbReference>
<reference evidence="3" key="2">
    <citation type="submission" date="2016-06" db="UniProtKB">
        <authorList>
            <consortium name="WormBaseParasite"/>
        </authorList>
    </citation>
    <scope>IDENTIFICATION</scope>
</reference>
<organism evidence="2 3">
    <name type="scientific">Globodera pallida</name>
    <name type="common">Potato cyst nematode worm</name>
    <name type="synonym">Heterodera pallida</name>
    <dbReference type="NCBI Taxonomy" id="36090"/>
    <lineage>
        <taxon>Eukaryota</taxon>
        <taxon>Metazoa</taxon>
        <taxon>Ecdysozoa</taxon>
        <taxon>Nematoda</taxon>
        <taxon>Chromadorea</taxon>
        <taxon>Rhabditida</taxon>
        <taxon>Tylenchina</taxon>
        <taxon>Tylenchomorpha</taxon>
        <taxon>Tylenchoidea</taxon>
        <taxon>Heteroderidae</taxon>
        <taxon>Heteroderinae</taxon>
        <taxon>Globodera</taxon>
    </lineage>
</organism>
<dbReference type="CDD" id="cd18787">
    <property type="entry name" value="SF2_C_DEAD"/>
    <property type="match status" value="1"/>
</dbReference>
<evidence type="ECO:0000313" key="2">
    <source>
        <dbReference type="Proteomes" id="UP000050741"/>
    </source>
</evidence>